<dbReference type="SUPFAM" id="SSF55874">
    <property type="entry name" value="ATPase domain of HSP90 chaperone/DNA topoisomerase II/histidine kinase"/>
    <property type="match status" value="1"/>
</dbReference>
<evidence type="ECO:0000259" key="1">
    <source>
        <dbReference type="Pfam" id="PF14213"/>
    </source>
</evidence>
<reference evidence="2 3" key="1">
    <citation type="journal article" date="2013" name="Genome Announc.">
        <title>Draft Genome Sequence of Desulfotignum phosphitoxidans DSM 13687 Strain FiPS-3.</title>
        <authorList>
            <person name="Poehlein A."/>
            <person name="Daniel R."/>
            <person name="Simeonova D.D."/>
        </authorList>
    </citation>
    <scope>NUCLEOTIDE SEQUENCE [LARGE SCALE GENOMIC DNA]</scope>
    <source>
        <strain evidence="2 3">DSM 13687</strain>
    </source>
</reference>
<dbReference type="Gene3D" id="3.30.565.10">
    <property type="entry name" value="Histidine kinase-like ATPase, C-terminal domain"/>
    <property type="match status" value="1"/>
</dbReference>
<evidence type="ECO:0000313" key="2">
    <source>
        <dbReference type="EMBL" id="EMS77729.1"/>
    </source>
</evidence>
<gene>
    <name evidence="2" type="ORF">Dpo_12c00060</name>
</gene>
<protein>
    <submittedName>
        <fullName evidence="2">GHKL domain-containing protein</fullName>
    </submittedName>
</protein>
<dbReference type="AlphaFoldDB" id="S0FX74"/>
<dbReference type="RefSeq" id="WP_006968167.1">
    <property type="nucleotide sequence ID" value="NZ_APJX01000012.1"/>
</dbReference>
<organism evidence="2 3">
    <name type="scientific">Desulfotignum phosphitoxidans DSM 13687</name>
    <dbReference type="NCBI Taxonomy" id="1286635"/>
    <lineage>
        <taxon>Bacteria</taxon>
        <taxon>Pseudomonadati</taxon>
        <taxon>Thermodesulfobacteriota</taxon>
        <taxon>Desulfobacteria</taxon>
        <taxon>Desulfobacterales</taxon>
        <taxon>Desulfobacteraceae</taxon>
        <taxon>Desulfotignum</taxon>
    </lineage>
</organism>
<dbReference type="Pfam" id="PF14213">
    <property type="entry name" value="DUF4325"/>
    <property type="match status" value="1"/>
</dbReference>
<dbReference type="EMBL" id="APJX01000012">
    <property type="protein sequence ID" value="EMS77729.1"/>
    <property type="molecule type" value="Genomic_DNA"/>
</dbReference>
<dbReference type="Proteomes" id="UP000014216">
    <property type="component" value="Unassembled WGS sequence"/>
</dbReference>
<feature type="domain" description="DUF4325" evidence="1">
    <location>
        <begin position="278"/>
        <end position="332"/>
    </location>
</feature>
<dbReference type="OrthoDB" id="1778336at2"/>
<dbReference type="InterPro" id="IPR025474">
    <property type="entry name" value="DUF4325"/>
</dbReference>
<keyword evidence="3" id="KW-1185">Reference proteome</keyword>
<evidence type="ECO:0000313" key="3">
    <source>
        <dbReference type="Proteomes" id="UP000014216"/>
    </source>
</evidence>
<sequence length="344" mass="39503">MARLRKRGETIRQFILDNVEHHPSDIVQIATEKFDVSRQAINKHIRQLIEQKTLIMSGQTKDRRYGLPPIKEVTKTFPLDNTLQEDVVWRNEISVLLPGFPDNVIEVWNHCFTEILNNAIDHSSGQMVTIGFKRNAVSTEIHILDDGEGIFKKIQREMGLLDERHAVLELSKGKLTTDPSRHTGEGIFFSSRMVDDFEILSGGVFFSHKHTEESDWILERYQPGKGTGVYMKMKNNSSRSVKKIFDAYTTSEDYGFNKTIVPVRLAQYGNEMLVSRSQAKRLLSRIDRFKTVILDFKGVDSIGQAFADEIFRVFAMKNKDINLLHVNASREVEQMIMRALLKAD</sequence>
<dbReference type="InterPro" id="IPR036890">
    <property type="entry name" value="HATPase_C_sf"/>
</dbReference>
<name>S0FX74_9BACT</name>
<comment type="caution">
    <text evidence="2">The sequence shown here is derived from an EMBL/GenBank/DDBJ whole genome shotgun (WGS) entry which is preliminary data.</text>
</comment>
<accession>S0FX74</accession>
<proteinExistence type="predicted"/>
<dbReference type="PATRIC" id="fig|1286635.3.peg.4183"/>